<sequence>MHHFKQLLRRAYSLERKRAVRSKKGDGTKKPRHDHIQEPNTSHNKRRPRLEVGKKAGIRGGLGRGSSVYQRDKIRTNGKFLRRADGSTRAGLQTWDPAAGMNIRYLEYKVSVKESSLSQQYPTDHPVLKDPKSYRRRGWMHFRLFTWTNRM</sequence>
<name>A0AAE1VXE9_9LAMI</name>
<dbReference type="GO" id="GO:0016757">
    <property type="term" value="F:glycosyltransferase activity"/>
    <property type="evidence" value="ECO:0007669"/>
    <property type="project" value="InterPro"/>
</dbReference>
<keyword evidence="3" id="KW-1185">Reference proteome</keyword>
<protein>
    <submittedName>
        <fullName evidence="2">Alpha-1,3-arabinosyltransferase XAT3</fullName>
    </submittedName>
</protein>
<reference evidence="2" key="1">
    <citation type="submission" date="2020-06" db="EMBL/GenBank/DDBJ databases">
        <authorList>
            <person name="Li T."/>
            <person name="Hu X."/>
            <person name="Zhang T."/>
            <person name="Song X."/>
            <person name="Zhang H."/>
            <person name="Dai N."/>
            <person name="Sheng W."/>
            <person name="Hou X."/>
            <person name="Wei L."/>
        </authorList>
    </citation>
    <scope>NUCLEOTIDE SEQUENCE</scope>
    <source>
        <strain evidence="2">K16</strain>
        <tissue evidence="2">Leaf</tissue>
    </source>
</reference>
<dbReference type="EMBL" id="JACGWL010000926">
    <property type="protein sequence ID" value="KAK4381221.1"/>
    <property type="molecule type" value="Genomic_DNA"/>
</dbReference>
<evidence type="ECO:0000313" key="3">
    <source>
        <dbReference type="Proteomes" id="UP001289374"/>
    </source>
</evidence>
<feature type="region of interest" description="Disordered" evidence="1">
    <location>
        <begin position="1"/>
        <end position="66"/>
    </location>
</feature>
<dbReference type="InterPro" id="IPR007657">
    <property type="entry name" value="Glycosyltransferase_61"/>
</dbReference>
<reference evidence="2" key="2">
    <citation type="journal article" date="2024" name="Plant">
        <title>Genomic evolution and insights into agronomic trait innovations of Sesamum species.</title>
        <authorList>
            <person name="Miao H."/>
            <person name="Wang L."/>
            <person name="Qu L."/>
            <person name="Liu H."/>
            <person name="Sun Y."/>
            <person name="Le M."/>
            <person name="Wang Q."/>
            <person name="Wei S."/>
            <person name="Zheng Y."/>
            <person name="Lin W."/>
            <person name="Duan Y."/>
            <person name="Cao H."/>
            <person name="Xiong S."/>
            <person name="Wang X."/>
            <person name="Wei L."/>
            <person name="Li C."/>
            <person name="Ma Q."/>
            <person name="Ju M."/>
            <person name="Zhao R."/>
            <person name="Li G."/>
            <person name="Mu C."/>
            <person name="Tian Q."/>
            <person name="Mei H."/>
            <person name="Zhang T."/>
            <person name="Gao T."/>
            <person name="Zhang H."/>
        </authorList>
    </citation>
    <scope>NUCLEOTIDE SEQUENCE</scope>
    <source>
        <strain evidence="2">K16</strain>
    </source>
</reference>
<organism evidence="2 3">
    <name type="scientific">Sesamum angolense</name>
    <dbReference type="NCBI Taxonomy" id="2727404"/>
    <lineage>
        <taxon>Eukaryota</taxon>
        <taxon>Viridiplantae</taxon>
        <taxon>Streptophyta</taxon>
        <taxon>Embryophyta</taxon>
        <taxon>Tracheophyta</taxon>
        <taxon>Spermatophyta</taxon>
        <taxon>Magnoliopsida</taxon>
        <taxon>eudicotyledons</taxon>
        <taxon>Gunneridae</taxon>
        <taxon>Pentapetalae</taxon>
        <taxon>asterids</taxon>
        <taxon>lamiids</taxon>
        <taxon>Lamiales</taxon>
        <taxon>Pedaliaceae</taxon>
        <taxon>Sesamum</taxon>
    </lineage>
</organism>
<proteinExistence type="predicted"/>
<dbReference type="Proteomes" id="UP001289374">
    <property type="component" value="Unassembled WGS sequence"/>
</dbReference>
<dbReference type="PANTHER" id="PTHR20961">
    <property type="entry name" value="GLYCOSYLTRANSFERASE"/>
    <property type="match status" value="1"/>
</dbReference>
<feature type="compositionally biased region" description="Basic and acidic residues" evidence="1">
    <location>
        <begin position="12"/>
        <end position="37"/>
    </location>
</feature>
<dbReference type="AlphaFoldDB" id="A0AAE1VXE9"/>
<gene>
    <name evidence="2" type="ORF">Sango_2989300</name>
</gene>
<comment type="caution">
    <text evidence="2">The sequence shown here is derived from an EMBL/GenBank/DDBJ whole genome shotgun (WGS) entry which is preliminary data.</text>
</comment>
<accession>A0AAE1VXE9</accession>
<evidence type="ECO:0000313" key="2">
    <source>
        <dbReference type="EMBL" id="KAK4381221.1"/>
    </source>
</evidence>
<dbReference type="PANTHER" id="PTHR20961:SF149">
    <property type="entry name" value="PROTEIN O-LINKED-MANNOSE BETA-1,4-N-ACETYLGLUCOSAMINYLTRANSFERASE 2-LIKE"/>
    <property type="match status" value="1"/>
</dbReference>
<evidence type="ECO:0000256" key="1">
    <source>
        <dbReference type="SAM" id="MobiDB-lite"/>
    </source>
</evidence>